<dbReference type="GO" id="GO:0003677">
    <property type="term" value="F:DNA binding"/>
    <property type="evidence" value="ECO:0007669"/>
    <property type="project" value="UniProtKB-KW"/>
</dbReference>
<sequence length="311" mass="34344">MSLSTLVVRKPLKRTDRLKRFAIPTKALPLFPQFNGHHLVPVNFWHGSKPWRMVISIRTYGYKKPVISKGWIPFVGENQLEVGDVVTIFRDEDEAGFWYRIEVERGSKQLPALYRDLEEPEVPIFHSSNNVNVGVAGNVLMAPRPTPVAVPTAHNSNFNIEVVANIPAIKQGMQLGPGNVPPISQRAEELSLKPDDMNLGLIPHKGPRAPMFAGTLPCPVEVELKRTAGVLQQIAHQTHHDDTKTTNLDPVLNQTSADELPLNLNLTLPPAVVACEGNQTPTMGLFGTEAENFNPRVVLNLDLTLAPPKVN</sequence>
<evidence type="ECO:0000256" key="1">
    <source>
        <dbReference type="ARBA" id="ARBA00004123"/>
    </source>
</evidence>
<dbReference type="Gene3D" id="2.40.330.10">
    <property type="entry name" value="DNA-binding pseudobarrel domain"/>
    <property type="match status" value="1"/>
</dbReference>
<evidence type="ECO:0000256" key="5">
    <source>
        <dbReference type="ARBA" id="ARBA00023242"/>
    </source>
</evidence>
<dbReference type="GO" id="GO:0005634">
    <property type="term" value="C:nucleus"/>
    <property type="evidence" value="ECO:0007669"/>
    <property type="project" value="UniProtKB-SubCell"/>
</dbReference>
<keyword evidence="5" id="KW-0539">Nucleus</keyword>
<proteinExistence type="predicted"/>
<keyword evidence="4" id="KW-0804">Transcription</keyword>
<protein>
    <recommendedName>
        <fullName evidence="6">TF-B3 domain-containing protein</fullName>
    </recommendedName>
</protein>
<reference evidence="7 8" key="1">
    <citation type="journal article" date="2021" name="Commun. Biol.">
        <title>The genome of Shorea leprosula (Dipterocarpaceae) highlights the ecological relevance of drought in aseasonal tropical rainforests.</title>
        <authorList>
            <person name="Ng K.K.S."/>
            <person name="Kobayashi M.J."/>
            <person name="Fawcett J.A."/>
            <person name="Hatakeyama M."/>
            <person name="Paape T."/>
            <person name="Ng C.H."/>
            <person name="Ang C.C."/>
            <person name="Tnah L.H."/>
            <person name="Lee C.T."/>
            <person name="Nishiyama T."/>
            <person name="Sese J."/>
            <person name="O'Brien M.J."/>
            <person name="Copetti D."/>
            <person name="Mohd Noor M.I."/>
            <person name="Ong R.C."/>
            <person name="Putra M."/>
            <person name="Sireger I.Z."/>
            <person name="Indrioko S."/>
            <person name="Kosugi Y."/>
            <person name="Izuno A."/>
            <person name="Isagi Y."/>
            <person name="Lee S.L."/>
            <person name="Shimizu K.K."/>
        </authorList>
    </citation>
    <scope>NUCLEOTIDE SEQUENCE [LARGE SCALE GENOMIC DNA]</scope>
    <source>
        <strain evidence="7">214</strain>
    </source>
</reference>
<dbReference type="EMBL" id="BPVZ01000075">
    <property type="protein sequence ID" value="GKV27400.1"/>
    <property type="molecule type" value="Genomic_DNA"/>
</dbReference>
<dbReference type="InterPro" id="IPR015300">
    <property type="entry name" value="DNA-bd_pseudobarrel_sf"/>
</dbReference>
<keyword evidence="2" id="KW-0805">Transcription regulation</keyword>
<dbReference type="InterPro" id="IPR003340">
    <property type="entry name" value="B3_DNA-bd"/>
</dbReference>
<evidence type="ECO:0000256" key="4">
    <source>
        <dbReference type="ARBA" id="ARBA00023163"/>
    </source>
</evidence>
<feature type="domain" description="TF-B3" evidence="6">
    <location>
        <begin position="48"/>
        <end position="105"/>
    </location>
</feature>
<gene>
    <name evidence="7" type="ORF">SLEP1_g36573</name>
</gene>
<dbReference type="Proteomes" id="UP001054252">
    <property type="component" value="Unassembled WGS sequence"/>
</dbReference>
<evidence type="ECO:0000256" key="2">
    <source>
        <dbReference type="ARBA" id="ARBA00023015"/>
    </source>
</evidence>
<dbReference type="AlphaFoldDB" id="A0AAV5KRW4"/>
<evidence type="ECO:0000313" key="7">
    <source>
        <dbReference type="EMBL" id="GKV27400.1"/>
    </source>
</evidence>
<evidence type="ECO:0000256" key="3">
    <source>
        <dbReference type="ARBA" id="ARBA00023125"/>
    </source>
</evidence>
<accession>A0AAV5KRW4</accession>
<dbReference type="CDD" id="cd10017">
    <property type="entry name" value="B3_DNA"/>
    <property type="match status" value="1"/>
</dbReference>
<keyword evidence="3" id="KW-0238">DNA-binding</keyword>
<comment type="subcellular location">
    <subcellularLocation>
        <location evidence="1">Nucleus</location>
    </subcellularLocation>
</comment>
<dbReference type="PROSITE" id="PS50863">
    <property type="entry name" value="B3"/>
    <property type="match status" value="1"/>
</dbReference>
<comment type="caution">
    <text evidence="7">The sequence shown here is derived from an EMBL/GenBank/DDBJ whole genome shotgun (WGS) entry which is preliminary data.</text>
</comment>
<keyword evidence="8" id="KW-1185">Reference proteome</keyword>
<evidence type="ECO:0000313" key="8">
    <source>
        <dbReference type="Proteomes" id="UP001054252"/>
    </source>
</evidence>
<dbReference type="SUPFAM" id="SSF101936">
    <property type="entry name" value="DNA-binding pseudobarrel domain"/>
    <property type="match status" value="1"/>
</dbReference>
<organism evidence="7 8">
    <name type="scientific">Rubroshorea leprosula</name>
    <dbReference type="NCBI Taxonomy" id="152421"/>
    <lineage>
        <taxon>Eukaryota</taxon>
        <taxon>Viridiplantae</taxon>
        <taxon>Streptophyta</taxon>
        <taxon>Embryophyta</taxon>
        <taxon>Tracheophyta</taxon>
        <taxon>Spermatophyta</taxon>
        <taxon>Magnoliopsida</taxon>
        <taxon>eudicotyledons</taxon>
        <taxon>Gunneridae</taxon>
        <taxon>Pentapetalae</taxon>
        <taxon>rosids</taxon>
        <taxon>malvids</taxon>
        <taxon>Malvales</taxon>
        <taxon>Dipterocarpaceae</taxon>
        <taxon>Rubroshorea</taxon>
    </lineage>
</organism>
<evidence type="ECO:0000259" key="6">
    <source>
        <dbReference type="PROSITE" id="PS50863"/>
    </source>
</evidence>
<name>A0AAV5KRW4_9ROSI</name>